<proteinExistence type="predicted"/>
<sequence>MLNSPAHDDRPEPGEEPREPRTEEGHTAELRPPLRRVSGRAVGVWTVRMVIGVALNLVFVSVVAAMLANLPLPWIPDWLSENARVLPIAYGIYGLLKIAVVPSWRYRVHRWEVGEDVIYTRAGWIARAWQLVPVNRIQTVDHTQAMLERVFDVATLQVQTASYAGSSTIEGLDAEEARVLSEELAARAATLRDDAT</sequence>
<keyword evidence="2" id="KW-0472">Membrane</keyword>
<keyword evidence="5" id="KW-1185">Reference proteome</keyword>
<keyword evidence="2" id="KW-0812">Transmembrane</keyword>
<feature type="region of interest" description="Disordered" evidence="1">
    <location>
        <begin position="1"/>
        <end position="30"/>
    </location>
</feature>
<dbReference type="Proteomes" id="UP000806528">
    <property type="component" value="Unassembled WGS sequence"/>
</dbReference>
<dbReference type="RefSeq" id="WP_193122243.1">
    <property type="nucleotide sequence ID" value="NZ_JADBGI010000010.1"/>
</dbReference>
<accession>A0ABR9P6X8</accession>
<evidence type="ECO:0000256" key="2">
    <source>
        <dbReference type="SAM" id="Phobius"/>
    </source>
</evidence>
<keyword evidence="2" id="KW-1133">Transmembrane helix</keyword>
<evidence type="ECO:0000259" key="3">
    <source>
        <dbReference type="Pfam" id="PF03703"/>
    </source>
</evidence>
<feature type="compositionally biased region" description="Basic and acidic residues" evidence="1">
    <location>
        <begin position="1"/>
        <end position="29"/>
    </location>
</feature>
<dbReference type="Pfam" id="PF03703">
    <property type="entry name" value="bPH_2"/>
    <property type="match status" value="1"/>
</dbReference>
<comment type="caution">
    <text evidence="4">The sequence shown here is derived from an EMBL/GenBank/DDBJ whole genome shotgun (WGS) entry which is preliminary data.</text>
</comment>
<dbReference type="PANTHER" id="PTHR34473">
    <property type="entry name" value="UPF0699 TRANSMEMBRANE PROTEIN YDBS"/>
    <property type="match status" value="1"/>
</dbReference>
<evidence type="ECO:0000313" key="5">
    <source>
        <dbReference type="Proteomes" id="UP000806528"/>
    </source>
</evidence>
<reference evidence="4 5" key="1">
    <citation type="submission" date="2020-09" db="EMBL/GenBank/DDBJ databases">
        <title>Diversity and distribution of actinomycetes associated with coral in the coast of Hainan.</title>
        <authorList>
            <person name="Li F."/>
        </authorList>
    </citation>
    <scope>NUCLEOTIDE SEQUENCE [LARGE SCALE GENOMIC DNA]</scope>
    <source>
        <strain evidence="4 5">HNM0947</strain>
    </source>
</reference>
<dbReference type="InterPro" id="IPR005182">
    <property type="entry name" value="YdbS-like_PH"/>
</dbReference>
<organism evidence="4 5">
    <name type="scientific">Nocardiopsis coralli</name>
    <dbReference type="NCBI Taxonomy" id="2772213"/>
    <lineage>
        <taxon>Bacteria</taxon>
        <taxon>Bacillati</taxon>
        <taxon>Actinomycetota</taxon>
        <taxon>Actinomycetes</taxon>
        <taxon>Streptosporangiales</taxon>
        <taxon>Nocardiopsidaceae</taxon>
        <taxon>Nocardiopsis</taxon>
    </lineage>
</organism>
<feature type="domain" description="YdbS-like PH" evidence="3">
    <location>
        <begin position="106"/>
        <end position="182"/>
    </location>
</feature>
<feature type="transmembrane region" description="Helical" evidence="2">
    <location>
        <begin position="88"/>
        <end position="106"/>
    </location>
</feature>
<dbReference type="PANTHER" id="PTHR34473:SF3">
    <property type="entry name" value="TRANSMEMBRANE PROTEIN-RELATED"/>
    <property type="match status" value="1"/>
</dbReference>
<feature type="transmembrane region" description="Helical" evidence="2">
    <location>
        <begin position="45"/>
        <end position="68"/>
    </location>
</feature>
<name>A0ABR9P6X8_9ACTN</name>
<evidence type="ECO:0000313" key="4">
    <source>
        <dbReference type="EMBL" id="MBE2999610.1"/>
    </source>
</evidence>
<dbReference type="EMBL" id="JADBGI010000010">
    <property type="protein sequence ID" value="MBE2999610.1"/>
    <property type="molecule type" value="Genomic_DNA"/>
</dbReference>
<protein>
    <submittedName>
        <fullName evidence="4">PH domain-containing protein</fullName>
    </submittedName>
</protein>
<gene>
    <name evidence="4" type="ORF">IDM40_12955</name>
</gene>
<evidence type="ECO:0000256" key="1">
    <source>
        <dbReference type="SAM" id="MobiDB-lite"/>
    </source>
</evidence>